<accession>A6NZD5</accession>
<reference evidence="2 3" key="2">
    <citation type="submission" date="2007-06" db="EMBL/GenBank/DDBJ databases">
        <title>Draft genome sequence of Pseudoflavonifractor capillosus ATCC 29799.</title>
        <authorList>
            <person name="Sudarsanam P."/>
            <person name="Ley R."/>
            <person name="Guruge J."/>
            <person name="Turnbaugh P.J."/>
            <person name="Mahowald M."/>
            <person name="Liep D."/>
            <person name="Gordon J."/>
        </authorList>
    </citation>
    <scope>NUCLEOTIDE SEQUENCE [LARGE SCALE GENOMIC DNA]</scope>
    <source>
        <strain evidence="2 3">ATCC 29799</strain>
    </source>
</reference>
<dbReference type="Proteomes" id="UP000003639">
    <property type="component" value="Unassembled WGS sequence"/>
</dbReference>
<name>A6NZD5_9FIRM</name>
<evidence type="ECO:0000313" key="3">
    <source>
        <dbReference type="Proteomes" id="UP000003639"/>
    </source>
</evidence>
<feature type="region of interest" description="Disordered" evidence="1">
    <location>
        <begin position="1"/>
        <end position="36"/>
    </location>
</feature>
<comment type="caution">
    <text evidence="2">The sequence shown here is derived from an EMBL/GenBank/DDBJ whole genome shotgun (WGS) entry which is preliminary data.</text>
</comment>
<dbReference type="EMBL" id="AAXG02000032">
    <property type="protein sequence ID" value="EDM98784.1"/>
    <property type="molecule type" value="Genomic_DNA"/>
</dbReference>
<dbReference type="STRING" id="411467.BACCAP_03586"/>
<organism evidence="2 3">
    <name type="scientific">Pseudoflavonifractor capillosus ATCC 29799</name>
    <dbReference type="NCBI Taxonomy" id="411467"/>
    <lineage>
        <taxon>Bacteria</taxon>
        <taxon>Bacillati</taxon>
        <taxon>Bacillota</taxon>
        <taxon>Clostridia</taxon>
        <taxon>Eubacteriales</taxon>
        <taxon>Oscillospiraceae</taxon>
        <taxon>Pseudoflavonifractor</taxon>
    </lineage>
</organism>
<keyword evidence="3" id="KW-1185">Reference proteome</keyword>
<protein>
    <submittedName>
        <fullName evidence="2">Uncharacterized protein</fullName>
    </submittedName>
</protein>
<evidence type="ECO:0000256" key="1">
    <source>
        <dbReference type="SAM" id="MobiDB-lite"/>
    </source>
</evidence>
<proteinExistence type="predicted"/>
<evidence type="ECO:0000313" key="2">
    <source>
        <dbReference type="EMBL" id="EDM98784.1"/>
    </source>
</evidence>
<gene>
    <name evidence="2" type="ORF">BACCAP_03586</name>
</gene>
<reference evidence="2 3" key="1">
    <citation type="submission" date="2007-04" db="EMBL/GenBank/DDBJ databases">
        <authorList>
            <person name="Fulton L."/>
            <person name="Clifton S."/>
            <person name="Fulton B."/>
            <person name="Xu J."/>
            <person name="Minx P."/>
            <person name="Pepin K.H."/>
            <person name="Johnson M."/>
            <person name="Thiruvilangam P."/>
            <person name="Bhonagiri V."/>
            <person name="Nash W.E."/>
            <person name="Mardis E.R."/>
            <person name="Wilson R.K."/>
        </authorList>
    </citation>
    <scope>NUCLEOTIDE SEQUENCE [LARGE SCALE GENOMIC DNA]</scope>
    <source>
        <strain evidence="2 3">ATCC 29799</strain>
    </source>
</reference>
<sequence length="36" mass="4179">MPCRWARQRPGALRRPSVLQSKTLMPGRFTRPVQIS</sequence>
<dbReference type="AlphaFoldDB" id="A6NZD5"/>